<keyword evidence="11 18" id="KW-0067">ATP-binding</keyword>
<dbReference type="Pfam" id="PF02518">
    <property type="entry name" value="HATPase_c"/>
    <property type="match status" value="1"/>
</dbReference>
<evidence type="ECO:0000313" key="18">
    <source>
        <dbReference type="EMBL" id="MCW1916952.1"/>
    </source>
</evidence>
<dbReference type="SUPFAM" id="SSF55874">
    <property type="entry name" value="ATPase domain of HSP90 chaperone/DNA topoisomerase II/histidine kinase"/>
    <property type="match status" value="1"/>
</dbReference>
<dbReference type="RefSeq" id="WP_264516572.1">
    <property type="nucleotide sequence ID" value="NZ_JAPDDR010000022.1"/>
</dbReference>
<keyword evidence="4" id="KW-1003">Cell membrane</keyword>
<keyword evidence="6" id="KW-0597">Phosphoprotein</keyword>
<evidence type="ECO:0000256" key="14">
    <source>
        <dbReference type="ARBA" id="ARBA00023136"/>
    </source>
</evidence>
<dbReference type="PANTHER" id="PTHR44936:SF5">
    <property type="entry name" value="SENSOR HISTIDINE KINASE ENVZ"/>
    <property type="match status" value="1"/>
</dbReference>
<evidence type="ECO:0000256" key="8">
    <source>
        <dbReference type="ARBA" id="ARBA00022692"/>
    </source>
</evidence>
<comment type="catalytic activity">
    <reaction evidence="1">
        <text>ATP + protein L-histidine = ADP + protein N-phospho-L-histidine.</text>
        <dbReference type="EC" id="2.7.13.3"/>
    </reaction>
</comment>
<comment type="caution">
    <text evidence="18">The sequence shown here is derived from an EMBL/GenBank/DDBJ whole genome shotgun (WGS) entry which is preliminary data.</text>
</comment>
<keyword evidence="5" id="KW-0997">Cell inner membrane</keyword>
<accession>A0ABT3GBC8</accession>
<name>A0ABT3GBC8_9BACT</name>
<evidence type="ECO:0000256" key="1">
    <source>
        <dbReference type="ARBA" id="ARBA00000085"/>
    </source>
</evidence>
<organism evidence="18 19">
    <name type="scientific">Luteolibacter rhizosphaerae</name>
    <dbReference type="NCBI Taxonomy" id="2989719"/>
    <lineage>
        <taxon>Bacteria</taxon>
        <taxon>Pseudomonadati</taxon>
        <taxon>Verrucomicrobiota</taxon>
        <taxon>Verrucomicrobiia</taxon>
        <taxon>Verrucomicrobiales</taxon>
        <taxon>Verrucomicrobiaceae</taxon>
        <taxon>Luteolibacter</taxon>
    </lineage>
</organism>
<dbReference type="SMART" id="SM00388">
    <property type="entry name" value="HisKA"/>
    <property type="match status" value="1"/>
</dbReference>
<dbReference type="SUPFAM" id="SSF47384">
    <property type="entry name" value="Homodimeric domain of signal transducing histidine kinase"/>
    <property type="match status" value="1"/>
</dbReference>
<keyword evidence="12 15" id="KW-1133">Transmembrane helix</keyword>
<dbReference type="EC" id="2.7.13.3" evidence="3"/>
<keyword evidence="19" id="KW-1185">Reference proteome</keyword>
<dbReference type="Proteomes" id="UP001165653">
    <property type="component" value="Unassembled WGS sequence"/>
</dbReference>
<dbReference type="InterPro" id="IPR003660">
    <property type="entry name" value="HAMP_dom"/>
</dbReference>
<dbReference type="Pfam" id="PF00512">
    <property type="entry name" value="HisKA"/>
    <property type="match status" value="1"/>
</dbReference>
<dbReference type="InterPro" id="IPR050980">
    <property type="entry name" value="2C_sensor_his_kinase"/>
</dbReference>
<evidence type="ECO:0000256" key="3">
    <source>
        <dbReference type="ARBA" id="ARBA00012438"/>
    </source>
</evidence>
<dbReference type="InterPro" id="IPR036097">
    <property type="entry name" value="HisK_dim/P_sf"/>
</dbReference>
<evidence type="ECO:0000256" key="11">
    <source>
        <dbReference type="ARBA" id="ARBA00022840"/>
    </source>
</evidence>
<dbReference type="InterPro" id="IPR004358">
    <property type="entry name" value="Sig_transdc_His_kin-like_C"/>
</dbReference>
<dbReference type="PANTHER" id="PTHR44936">
    <property type="entry name" value="SENSOR PROTEIN CREC"/>
    <property type="match status" value="1"/>
</dbReference>
<feature type="transmembrane region" description="Helical" evidence="15">
    <location>
        <begin position="176"/>
        <end position="195"/>
    </location>
</feature>
<proteinExistence type="predicted"/>
<dbReference type="PROSITE" id="PS50109">
    <property type="entry name" value="HIS_KIN"/>
    <property type="match status" value="1"/>
</dbReference>
<dbReference type="SMART" id="SM00304">
    <property type="entry name" value="HAMP"/>
    <property type="match status" value="1"/>
</dbReference>
<evidence type="ECO:0000256" key="12">
    <source>
        <dbReference type="ARBA" id="ARBA00022989"/>
    </source>
</evidence>
<evidence type="ECO:0000256" key="4">
    <source>
        <dbReference type="ARBA" id="ARBA00022475"/>
    </source>
</evidence>
<dbReference type="InterPro" id="IPR036890">
    <property type="entry name" value="HATPase_C_sf"/>
</dbReference>
<protein>
    <recommendedName>
        <fullName evidence="3">histidine kinase</fullName>
        <ecNumber evidence="3">2.7.13.3</ecNumber>
    </recommendedName>
</protein>
<dbReference type="InterPro" id="IPR003594">
    <property type="entry name" value="HATPase_dom"/>
</dbReference>
<sequence>MKRFWMRSLTGQWVTLVLLALAVSQLLFFAIYRGDQMRTVFLLRRDEFLSRAASVSRLLDSAEPNLHPGILNAANTVAVRYWLGEKPANDPIEWEKAARESLMESSRPPRLEDLPVIEGVKWEELTTEEWKGESQAHLLHLPDWNGFGLTTKTKEGSWLHAVYAKPGAPVGPPGSYYVSMVITAVAICFVTALVARRVGRPLGRLSDAAEKLGRGEETPPLPEEGADDVRRTAVAFNRMQSRLKLYVEDRTRMMAAISHDLRTPITSLRLQAEFVSDAETRDKLVTTLDEMKEITEASLAFAREDAVLEATRNVDVMALLESLCEDLSQLGWEVRFTGGEALAWRCRPDSLRRALRNLIENAVRYGGAAAVSSERGSSELKIHIDDEGPGIPAAEQEKVFIPFVRLESSRNRSTGGTGLGLAIARTIVRNHGGDISLQNRSPKGLRATIRLPLD</sequence>
<keyword evidence="14 15" id="KW-0472">Membrane</keyword>
<keyword evidence="8 15" id="KW-0812">Transmembrane</keyword>
<evidence type="ECO:0000256" key="5">
    <source>
        <dbReference type="ARBA" id="ARBA00022519"/>
    </source>
</evidence>
<comment type="subcellular location">
    <subcellularLocation>
        <location evidence="2">Cell inner membrane</location>
        <topology evidence="2">Multi-pass membrane protein</topology>
    </subcellularLocation>
</comment>
<gene>
    <name evidence="18" type="ORF">OJ996_25410</name>
</gene>
<dbReference type="PRINTS" id="PR00344">
    <property type="entry name" value="BCTRLSENSOR"/>
</dbReference>
<dbReference type="Gene3D" id="1.10.287.130">
    <property type="match status" value="1"/>
</dbReference>
<keyword evidence="10" id="KW-0418">Kinase</keyword>
<dbReference type="SUPFAM" id="SSF158472">
    <property type="entry name" value="HAMP domain-like"/>
    <property type="match status" value="1"/>
</dbReference>
<evidence type="ECO:0000256" key="9">
    <source>
        <dbReference type="ARBA" id="ARBA00022741"/>
    </source>
</evidence>
<dbReference type="CDD" id="cd00082">
    <property type="entry name" value="HisKA"/>
    <property type="match status" value="1"/>
</dbReference>
<evidence type="ECO:0000256" key="2">
    <source>
        <dbReference type="ARBA" id="ARBA00004429"/>
    </source>
</evidence>
<keyword evidence="7" id="KW-0808">Transferase</keyword>
<dbReference type="CDD" id="cd06225">
    <property type="entry name" value="HAMP"/>
    <property type="match status" value="1"/>
</dbReference>
<dbReference type="Pfam" id="PF00672">
    <property type="entry name" value="HAMP"/>
    <property type="match status" value="1"/>
</dbReference>
<dbReference type="PROSITE" id="PS50885">
    <property type="entry name" value="HAMP"/>
    <property type="match status" value="1"/>
</dbReference>
<dbReference type="Gene3D" id="3.30.565.10">
    <property type="entry name" value="Histidine kinase-like ATPase, C-terminal domain"/>
    <property type="match status" value="1"/>
</dbReference>
<keyword evidence="9" id="KW-0547">Nucleotide-binding</keyword>
<dbReference type="SMART" id="SM00387">
    <property type="entry name" value="HATPase_c"/>
    <property type="match status" value="1"/>
</dbReference>
<evidence type="ECO:0000256" key="13">
    <source>
        <dbReference type="ARBA" id="ARBA00023012"/>
    </source>
</evidence>
<evidence type="ECO:0000259" key="16">
    <source>
        <dbReference type="PROSITE" id="PS50109"/>
    </source>
</evidence>
<dbReference type="EMBL" id="JAPDDR010000022">
    <property type="protein sequence ID" value="MCW1916952.1"/>
    <property type="molecule type" value="Genomic_DNA"/>
</dbReference>
<dbReference type="InterPro" id="IPR003661">
    <property type="entry name" value="HisK_dim/P_dom"/>
</dbReference>
<evidence type="ECO:0000256" key="7">
    <source>
        <dbReference type="ARBA" id="ARBA00022679"/>
    </source>
</evidence>
<keyword evidence="13" id="KW-0902">Two-component regulatory system</keyword>
<feature type="domain" description="HAMP" evidence="17">
    <location>
        <begin position="196"/>
        <end position="248"/>
    </location>
</feature>
<dbReference type="GO" id="GO:0005524">
    <property type="term" value="F:ATP binding"/>
    <property type="evidence" value="ECO:0007669"/>
    <property type="project" value="UniProtKB-KW"/>
</dbReference>
<evidence type="ECO:0000256" key="6">
    <source>
        <dbReference type="ARBA" id="ARBA00022553"/>
    </source>
</evidence>
<evidence type="ECO:0000256" key="15">
    <source>
        <dbReference type="SAM" id="Phobius"/>
    </source>
</evidence>
<evidence type="ECO:0000259" key="17">
    <source>
        <dbReference type="PROSITE" id="PS50885"/>
    </source>
</evidence>
<dbReference type="Gene3D" id="1.10.8.500">
    <property type="entry name" value="HAMP domain in histidine kinase"/>
    <property type="match status" value="1"/>
</dbReference>
<evidence type="ECO:0000313" key="19">
    <source>
        <dbReference type="Proteomes" id="UP001165653"/>
    </source>
</evidence>
<evidence type="ECO:0000256" key="10">
    <source>
        <dbReference type="ARBA" id="ARBA00022777"/>
    </source>
</evidence>
<reference evidence="18" key="1">
    <citation type="submission" date="2022-10" db="EMBL/GenBank/DDBJ databases">
        <title>Luteolibacter sp. GHJ8, whole genome shotgun sequencing project.</title>
        <authorList>
            <person name="Zhao G."/>
            <person name="Shen L."/>
        </authorList>
    </citation>
    <scope>NUCLEOTIDE SEQUENCE</scope>
    <source>
        <strain evidence="18">GHJ8</strain>
    </source>
</reference>
<dbReference type="InterPro" id="IPR005467">
    <property type="entry name" value="His_kinase_dom"/>
</dbReference>
<feature type="domain" description="Histidine kinase" evidence="16">
    <location>
        <begin position="256"/>
        <end position="454"/>
    </location>
</feature>